<feature type="chain" id="PRO_5038030330" evidence="1">
    <location>
        <begin position="21"/>
        <end position="594"/>
    </location>
</feature>
<dbReference type="PROSITE" id="PS51257">
    <property type="entry name" value="PROKAR_LIPOPROTEIN"/>
    <property type="match status" value="1"/>
</dbReference>
<name>A0A975AIQ0_9GAMM</name>
<dbReference type="RefSeq" id="WP_207323904.1">
    <property type="nucleotide sequence ID" value="NZ_CP071504.1"/>
</dbReference>
<dbReference type="Pfam" id="PF05960">
    <property type="entry name" value="DUF885"/>
    <property type="match status" value="1"/>
</dbReference>
<organism evidence="2 3">
    <name type="scientific">Shewanella cyperi</name>
    <dbReference type="NCBI Taxonomy" id="2814292"/>
    <lineage>
        <taxon>Bacteria</taxon>
        <taxon>Pseudomonadati</taxon>
        <taxon>Pseudomonadota</taxon>
        <taxon>Gammaproteobacteria</taxon>
        <taxon>Alteromonadales</taxon>
        <taxon>Shewanellaceae</taxon>
        <taxon>Shewanella</taxon>
    </lineage>
</organism>
<keyword evidence="1" id="KW-0732">Signal</keyword>
<evidence type="ECO:0000256" key="1">
    <source>
        <dbReference type="SAM" id="SignalP"/>
    </source>
</evidence>
<dbReference type="Proteomes" id="UP000663281">
    <property type="component" value="Chromosome"/>
</dbReference>
<dbReference type="PANTHER" id="PTHR33361">
    <property type="entry name" value="GLR0591 PROTEIN"/>
    <property type="match status" value="1"/>
</dbReference>
<dbReference type="KEGG" id="scyp:JYB88_09085"/>
<feature type="signal peptide" evidence="1">
    <location>
        <begin position="1"/>
        <end position="20"/>
    </location>
</feature>
<dbReference type="AlphaFoldDB" id="A0A975AIQ0"/>
<sequence>MKKSFLVMALALAGVGSLTGCNPQDKVAPEVSVPQAVNQVQDFAAFSNRFIGALWQVAPTWALYSGVHDYDGLLQIPNEQTMAQTLAFVTAQQKALSQFDTGKLSAGELIDYRLIENLLASMAWEQQTFKSWQWDPSGYNVAGGFAQLINEEYAPLDSRLKSLVSRLENVPAYYAAARANIVNPTLEHTELALQQNQGAFSVLNDELVAKVAASGLSDADKALFQTRYQAAVDAIKEHNSWLEQLIASLKQDGAKDFRIGEALYEQKFAYDIQSGMTANELYQKALADKDRVQAEMAKLTAQIWDKYFSEPMPSEPKIAIRQMIDKLSANHVKRDDFVAEVRAQIPALVEFVNQHRLLTLDPNKPLVVRETPEYMRGYAGASVSAPGPYDKGGNTYYNVTPLDGMSDESAESYLREYNHWILQVLNIHEAIPGHYTQLVYSNESPSLVKSLFGNGAMVEGWAVYTERMMLEQGYGNFEPEMWLMYYKWNLRVIVNTILDYSIQVKGMDRDEAIRLMTEEAFQQQAEAEGKWRRATLSQVQLTSYYAGYREIYDFREQLKQEQGDKFDLKAFHEQFLSYGSAPVKYIKSLMKEGK</sequence>
<dbReference type="InterPro" id="IPR010281">
    <property type="entry name" value="DUF885"/>
</dbReference>
<proteinExistence type="predicted"/>
<protein>
    <submittedName>
        <fullName evidence="2">DUF885 domain-containing protein</fullName>
    </submittedName>
</protein>
<dbReference type="PANTHER" id="PTHR33361:SF15">
    <property type="entry name" value="DUF885 FAMILY LIPOPROTEIN"/>
    <property type="match status" value="1"/>
</dbReference>
<evidence type="ECO:0000313" key="2">
    <source>
        <dbReference type="EMBL" id="QSX28467.1"/>
    </source>
</evidence>
<dbReference type="EMBL" id="CP071504">
    <property type="protein sequence ID" value="QSX28467.1"/>
    <property type="molecule type" value="Genomic_DNA"/>
</dbReference>
<accession>A0A975AIQ0</accession>
<gene>
    <name evidence="2" type="ORF">JYB88_09085</name>
</gene>
<reference evidence="2 3" key="1">
    <citation type="submission" date="2021-03" db="EMBL/GenBank/DDBJ databases">
        <title>Novel species identification of genus Shewanella.</title>
        <authorList>
            <person name="Liu G."/>
            <person name="Zhang Q."/>
        </authorList>
    </citation>
    <scope>NUCLEOTIDE SEQUENCE [LARGE SCALE GENOMIC DNA]</scope>
    <source>
        <strain evidence="2 3">FJAT-53726</strain>
    </source>
</reference>
<evidence type="ECO:0000313" key="3">
    <source>
        <dbReference type="Proteomes" id="UP000663281"/>
    </source>
</evidence>
<keyword evidence="3" id="KW-1185">Reference proteome</keyword>